<dbReference type="AlphaFoldDB" id="A0AAV0ZXY1"/>
<sequence>MCILVTKSSKTPTPHGGGISEVARLKLLSMVERRSRAQSCGVRGTVNGQCVWYDWNWKRTEGWQSCGGGSEIAVAEWCSSVWRRAADLGENRDSTIFFLNTNLQVENVSMLARYLVKILSQLFFFDHVDIGVPVSKKHNKGFLKSVEKLVDITCTKIKLKPGFDKKRVVAVEIMYSR</sequence>
<organism evidence="1 2">
    <name type="scientific">Vicia faba</name>
    <name type="common">Broad bean</name>
    <name type="synonym">Faba vulgaris</name>
    <dbReference type="NCBI Taxonomy" id="3906"/>
    <lineage>
        <taxon>Eukaryota</taxon>
        <taxon>Viridiplantae</taxon>
        <taxon>Streptophyta</taxon>
        <taxon>Embryophyta</taxon>
        <taxon>Tracheophyta</taxon>
        <taxon>Spermatophyta</taxon>
        <taxon>Magnoliopsida</taxon>
        <taxon>eudicotyledons</taxon>
        <taxon>Gunneridae</taxon>
        <taxon>Pentapetalae</taxon>
        <taxon>rosids</taxon>
        <taxon>fabids</taxon>
        <taxon>Fabales</taxon>
        <taxon>Fabaceae</taxon>
        <taxon>Papilionoideae</taxon>
        <taxon>50 kb inversion clade</taxon>
        <taxon>NPAAA clade</taxon>
        <taxon>Hologalegina</taxon>
        <taxon>IRL clade</taxon>
        <taxon>Fabeae</taxon>
        <taxon>Vicia</taxon>
    </lineage>
</organism>
<dbReference type="EMBL" id="OX451738">
    <property type="protein sequence ID" value="CAI8602208.1"/>
    <property type="molecule type" value="Genomic_DNA"/>
</dbReference>
<name>A0AAV0ZXY1_VICFA</name>
<proteinExistence type="predicted"/>
<evidence type="ECO:0000313" key="1">
    <source>
        <dbReference type="EMBL" id="CAI8602208.1"/>
    </source>
</evidence>
<reference evidence="1 2" key="1">
    <citation type="submission" date="2023-01" db="EMBL/GenBank/DDBJ databases">
        <authorList>
            <person name="Kreplak J."/>
        </authorList>
    </citation>
    <scope>NUCLEOTIDE SEQUENCE [LARGE SCALE GENOMIC DNA]</scope>
</reference>
<protein>
    <submittedName>
        <fullName evidence="1">Uncharacterized protein</fullName>
    </submittedName>
</protein>
<evidence type="ECO:0000313" key="2">
    <source>
        <dbReference type="Proteomes" id="UP001157006"/>
    </source>
</evidence>
<keyword evidence="2" id="KW-1185">Reference proteome</keyword>
<dbReference type="Proteomes" id="UP001157006">
    <property type="component" value="Chromosome 3"/>
</dbReference>
<gene>
    <name evidence="1" type="ORF">VFH_III029520</name>
</gene>
<accession>A0AAV0ZXY1</accession>